<dbReference type="RefSeq" id="WP_229958253.1">
    <property type="nucleotide sequence ID" value="NZ_JAJJWI010000002.1"/>
</dbReference>
<protein>
    <submittedName>
        <fullName evidence="4">SDR family NAD(P)-dependent oxidoreductase</fullName>
        <ecNumber evidence="4">1.-.-.-</ecNumber>
    </submittedName>
</protein>
<organism evidence="4 5">
    <name type="scientific">Pontibacter silvestris</name>
    <dbReference type="NCBI Taxonomy" id="2305183"/>
    <lineage>
        <taxon>Bacteria</taxon>
        <taxon>Pseudomonadati</taxon>
        <taxon>Bacteroidota</taxon>
        <taxon>Cytophagia</taxon>
        <taxon>Cytophagales</taxon>
        <taxon>Hymenobacteraceae</taxon>
        <taxon>Pontibacter</taxon>
    </lineage>
</organism>
<dbReference type="PROSITE" id="PS00061">
    <property type="entry name" value="ADH_SHORT"/>
    <property type="match status" value="1"/>
</dbReference>
<comment type="similarity">
    <text evidence="1 3">Belongs to the short-chain dehydrogenases/reductases (SDR) family.</text>
</comment>
<reference evidence="5" key="1">
    <citation type="journal article" date="2019" name="Int. J. Syst. Evol. Microbiol.">
        <title>The Global Catalogue of Microorganisms (GCM) 10K type strain sequencing project: providing services to taxonomists for standard genome sequencing and annotation.</title>
        <authorList>
            <consortium name="The Broad Institute Genomics Platform"/>
            <consortium name="The Broad Institute Genome Sequencing Center for Infectious Disease"/>
            <person name="Wu L."/>
            <person name="Ma J."/>
        </authorList>
    </citation>
    <scope>NUCLEOTIDE SEQUENCE [LARGE SCALE GENOMIC DNA]</scope>
    <source>
        <strain evidence="5">JCM 16545</strain>
    </source>
</reference>
<dbReference type="InterPro" id="IPR002347">
    <property type="entry name" value="SDR_fam"/>
</dbReference>
<evidence type="ECO:0000313" key="5">
    <source>
        <dbReference type="Proteomes" id="UP001597369"/>
    </source>
</evidence>
<dbReference type="Proteomes" id="UP001597369">
    <property type="component" value="Unassembled WGS sequence"/>
</dbReference>
<dbReference type="CDD" id="cd05233">
    <property type="entry name" value="SDR_c"/>
    <property type="match status" value="1"/>
</dbReference>
<dbReference type="PRINTS" id="PR00081">
    <property type="entry name" value="GDHRDH"/>
</dbReference>
<dbReference type="PANTHER" id="PTHR44196:SF2">
    <property type="entry name" value="SHORT-CHAIN DEHYDROGENASE-RELATED"/>
    <property type="match status" value="1"/>
</dbReference>
<dbReference type="EC" id="1.-.-.-" evidence="4"/>
<dbReference type="Pfam" id="PF00106">
    <property type="entry name" value="adh_short"/>
    <property type="match status" value="1"/>
</dbReference>
<evidence type="ECO:0000313" key="4">
    <source>
        <dbReference type="EMBL" id="MFD2067482.1"/>
    </source>
</evidence>
<dbReference type="SUPFAM" id="SSF51735">
    <property type="entry name" value="NAD(P)-binding Rossmann-fold domains"/>
    <property type="match status" value="1"/>
</dbReference>
<dbReference type="EMBL" id="JBHUHV010000037">
    <property type="protein sequence ID" value="MFD2067482.1"/>
    <property type="molecule type" value="Genomic_DNA"/>
</dbReference>
<keyword evidence="5" id="KW-1185">Reference proteome</keyword>
<accession>A0ABW4X005</accession>
<dbReference type="PANTHER" id="PTHR44196">
    <property type="entry name" value="DEHYDROGENASE/REDUCTASE SDR FAMILY MEMBER 7B"/>
    <property type="match status" value="1"/>
</dbReference>
<evidence type="ECO:0000256" key="1">
    <source>
        <dbReference type="ARBA" id="ARBA00006484"/>
    </source>
</evidence>
<dbReference type="GO" id="GO:0016491">
    <property type="term" value="F:oxidoreductase activity"/>
    <property type="evidence" value="ECO:0007669"/>
    <property type="project" value="UniProtKB-KW"/>
</dbReference>
<dbReference type="PRINTS" id="PR00080">
    <property type="entry name" value="SDRFAMILY"/>
</dbReference>
<dbReference type="InterPro" id="IPR020904">
    <property type="entry name" value="Sc_DH/Rdtase_CS"/>
</dbReference>
<dbReference type="PIRSF" id="PIRSF000126">
    <property type="entry name" value="11-beta-HSD1"/>
    <property type="match status" value="1"/>
</dbReference>
<gene>
    <name evidence="4" type="ORF">ACFSKU_11355</name>
</gene>
<evidence type="ECO:0000256" key="2">
    <source>
        <dbReference type="ARBA" id="ARBA00023002"/>
    </source>
</evidence>
<evidence type="ECO:0000256" key="3">
    <source>
        <dbReference type="RuleBase" id="RU000363"/>
    </source>
</evidence>
<proteinExistence type="inferred from homology"/>
<comment type="caution">
    <text evidence="4">The sequence shown here is derived from an EMBL/GenBank/DDBJ whole genome shotgun (WGS) entry which is preliminary data.</text>
</comment>
<dbReference type="InterPro" id="IPR036291">
    <property type="entry name" value="NAD(P)-bd_dom_sf"/>
</dbReference>
<dbReference type="Gene3D" id="3.40.50.720">
    <property type="entry name" value="NAD(P)-binding Rossmann-like Domain"/>
    <property type="match status" value="1"/>
</dbReference>
<keyword evidence="2 4" id="KW-0560">Oxidoreductase</keyword>
<sequence>MKKNKKGAGKTVLITGASNGFGMEFAKLFAKDGYNLVLVARTEERLKALGYGLQDKYKLEKVCIVTSDLSKPESPQEIYDEVKKAGITVDVLVNNAGAGSYGFFHEKSMQSDLDLMQLNIISLVQLTKLFVYDMRRRNEGKILNLGSLFSIMPSPLMATYGASKAFVLSFSEALAEELKHTNVTVTALCPNAGNTLFFKRAGAEKTLAANGMLYEPEEVAKAGYKGMMKGELKVIVGAISKLEALSTNIMPDAAVAATSRYLMKEVTKNERVMK</sequence>
<name>A0ABW4X005_9BACT</name>